<reference evidence="4 5" key="1">
    <citation type="submission" date="2019-11" db="EMBL/GenBank/DDBJ databases">
        <title>Whole genome sequencing identifies a novel species of the genus Arsenicicoccus isolated from human blood.</title>
        <authorList>
            <person name="Jeong J.H."/>
            <person name="Kweon O.J."/>
            <person name="Kim H.R."/>
            <person name="Kim T.-H."/>
            <person name="Ha S.-M."/>
            <person name="Lee M.-K."/>
        </authorList>
    </citation>
    <scope>NUCLEOTIDE SEQUENCE [LARGE SCALE GENOMIC DNA]</scope>
    <source>
        <strain evidence="4 5">MKL-02</strain>
    </source>
</reference>
<dbReference type="RefSeq" id="WP_154593161.1">
    <property type="nucleotide sequence ID" value="NZ_WLVL01000028.1"/>
</dbReference>
<dbReference type="AlphaFoldDB" id="A0A6I3ICZ5"/>
<keyword evidence="2" id="KW-0472">Membrane</keyword>
<keyword evidence="2" id="KW-0812">Transmembrane</keyword>
<feature type="region of interest" description="Disordered" evidence="1">
    <location>
        <begin position="181"/>
        <end position="223"/>
    </location>
</feature>
<name>A0A6I3ICZ5_9MICO</name>
<evidence type="ECO:0000256" key="2">
    <source>
        <dbReference type="SAM" id="Phobius"/>
    </source>
</evidence>
<sequence>MSLDVILGPRKRDRRPTSRRTRVVGVVVLLALLALAVWRSLPEGSGAPMDPGTADAQGTKAVAEVLRREGVEVDVVRTREELAGARVDADTTLVVSATGALTTEAMWAVDERREDAGRLVLLGLPRTALHDLDLPVTLTRSGSEDPEGARCTDRAAAASPDISARSVGYAVMTSEQITEAAQEWSDDASGSDLPPGLGGDPTQQPSSGPPAKDLGTSWDTSGARGCYPVGEGHALLTIPATDGQPRTDLLAPTDVVTNATVTKQGNAALALRLLGSQRHLVWYAPAFSDVAEGDTPRGAPSIAPAWFMPLLLLLGGAVLLTMWWRGRRLGRLAVEPLPVVVRASETAVARGRLYRRAAGRGHAAAALRDATRRRLATRLGLPAGADAEAVVAAVAQATGRERDGIRDLLAGPDPTTDTDLAATATDLAQLEEEVRHP</sequence>
<evidence type="ECO:0000313" key="5">
    <source>
        <dbReference type="Proteomes" id="UP000431092"/>
    </source>
</evidence>
<dbReference type="EMBL" id="WLVL01000028">
    <property type="protein sequence ID" value="MTB71852.1"/>
    <property type="molecule type" value="Genomic_DNA"/>
</dbReference>
<evidence type="ECO:0000313" key="4">
    <source>
        <dbReference type="EMBL" id="MTB71852.1"/>
    </source>
</evidence>
<evidence type="ECO:0000256" key="1">
    <source>
        <dbReference type="SAM" id="MobiDB-lite"/>
    </source>
</evidence>
<feature type="transmembrane region" description="Helical" evidence="2">
    <location>
        <begin position="21"/>
        <end position="41"/>
    </location>
</feature>
<feature type="transmembrane region" description="Helical" evidence="2">
    <location>
        <begin position="306"/>
        <end position="324"/>
    </location>
</feature>
<gene>
    <name evidence="4" type="ORF">GGG17_07700</name>
</gene>
<keyword evidence="2" id="KW-1133">Transmembrane helix</keyword>
<organism evidence="4 5">
    <name type="scientific">Arsenicicoccus cauae</name>
    <dbReference type="NCBI Taxonomy" id="2663847"/>
    <lineage>
        <taxon>Bacteria</taxon>
        <taxon>Bacillati</taxon>
        <taxon>Actinomycetota</taxon>
        <taxon>Actinomycetes</taxon>
        <taxon>Micrococcales</taxon>
        <taxon>Intrasporangiaceae</taxon>
        <taxon>Arsenicicoccus</taxon>
    </lineage>
</organism>
<dbReference type="Proteomes" id="UP000431092">
    <property type="component" value="Unassembled WGS sequence"/>
</dbReference>
<dbReference type="Pfam" id="PF14258">
    <property type="entry name" value="DUF4350"/>
    <property type="match status" value="1"/>
</dbReference>
<accession>A0A6I3ICZ5</accession>
<proteinExistence type="predicted"/>
<dbReference type="InterPro" id="IPR025646">
    <property type="entry name" value="DUF4350"/>
</dbReference>
<comment type="caution">
    <text evidence="4">The sequence shown here is derived from an EMBL/GenBank/DDBJ whole genome shotgun (WGS) entry which is preliminary data.</text>
</comment>
<protein>
    <submittedName>
        <fullName evidence="4">DUF4350 domain-containing protein</fullName>
    </submittedName>
</protein>
<feature type="domain" description="DUF4350" evidence="3">
    <location>
        <begin position="54"/>
        <end position="274"/>
    </location>
</feature>
<evidence type="ECO:0000259" key="3">
    <source>
        <dbReference type="Pfam" id="PF14258"/>
    </source>
</evidence>
<keyword evidence="5" id="KW-1185">Reference proteome</keyword>